<dbReference type="GO" id="GO:0003993">
    <property type="term" value="F:acid phosphatase activity"/>
    <property type="evidence" value="ECO:0007669"/>
    <property type="project" value="UniProtKB-EC"/>
</dbReference>
<keyword evidence="9" id="KW-1185">Reference proteome</keyword>
<proteinExistence type="inferred from homology"/>
<reference evidence="8" key="1">
    <citation type="submission" date="2021-09" db="EMBL/GenBank/DDBJ databases">
        <authorList>
            <consortium name="AG Swart"/>
            <person name="Singh M."/>
            <person name="Singh A."/>
            <person name="Seah K."/>
            <person name="Emmerich C."/>
        </authorList>
    </citation>
    <scope>NUCLEOTIDE SEQUENCE</scope>
    <source>
        <strain evidence="8">ATCC30299</strain>
    </source>
</reference>
<evidence type="ECO:0008006" key="10">
    <source>
        <dbReference type="Google" id="ProtNLM"/>
    </source>
</evidence>
<evidence type="ECO:0000313" key="9">
    <source>
        <dbReference type="Proteomes" id="UP001162131"/>
    </source>
</evidence>
<dbReference type="InterPro" id="IPR050645">
    <property type="entry name" value="Histidine_acid_phosphatase"/>
</dbReference>
<comment type="similarity">
    <text evidence="2">Belongs to the histidine acid phosphatase family.</text>
</comment>
<feature type="signal peptide" evidence="7">
    <location>
        <begin position="1"/>
        <end position="20"/>
    </location>
</feature>
<comment type="catalytic activity">
    <reaction evidence="1">
        <text>a phosphate monoester + H2O = an alcohol + phosphate</text>
        <dbReference type="Rhea" id="RHEA:15017"/>
        <dbReference type="ChEBI" id="CHEBI:15377"/>
        <dbReference type="ChEBI" id="CHEBI:30879"/>
        <dbReference type="ChEBI" id="CHEBI:43474"/>
        <dbReference type="ChEBI" id="CHEBI:67140"/>
        <dbReference type="EC" id="3.1.3.2"/>
    </reaction>
</comment>
<keyword evidence="3 7" id="KW-0732">Signal</keyword>
<evidence type="ECO:0000313" key="8">
    <source>
        <dbReference type="EMBL" id="CAG9331049.1"/>
    </source>
</evidence>
<evidence type="ECO:0000256" key="6">
    <source>
        <dbReference type="ARBA" id="ARBA00023180"/>
    </source>
</evidence>
<dbReference type="InterPro" id="IPR029033">
    <property type="entry name" value="His_PPase_superfam"/>
</dbReference>
<dbReference type="AlphaFoldDB" id="A0AAU9JZ86"/>
<evidence type="ECO:0000256" key="2">
    <source>
        <dbReference type="ARBA" id="ARBA00005375"/>
    </source>
</evidence>
<dbReference type="CDD" id="cd07061">
    <property type="entry name" value="HP_HAP_like"/>
    <property type="match status" value="1"/>
</dbReference>
<keyword evidence="5" id="KW-1015">Disulfide bond</keyword>
<sequence length="400" mass="44587">MSKPIFILFTLALLLGIISGDTIVSVVSTFRHGARSPIDKSSWDLGVWPQGYGELTPEGYRQHYLNGKEMAYRYIEQAQLISPKFSVSEIYIRSTDLNRTVMSVQSQLYGMFSNGPQLAQTAFNQKAVPPLLNVQNQQQAITALGEHALPNGYQPVPVHVVSASYDNMLVGSSIAACPRMAEILQAQQQTDIYKQKVAAYTQGLQKQISQVFGITVSYEVAGYMADTLTTDKFHKFDWPPGVTDEMYYQMYGNQNYTNSYFYTPEASSLAGSQFFQAILDQFDGTISGTSTRKFGFYSAHDTTLIAFLNFLGVFDGNNPIYASTLIFELHNNNNAYAVHISYNGASILLDGCVDPCPYATFKEMMQEKIIANVTEACQLQNDEAELSYNYNPYLDINALS</sequence>
<dbReference type="PANTHER" id="PTHR11567:SF211">
    <property type="entry name" value="PROSTATIC ACID PHOSPHATASE"/>
    <property type="match status" value="1"/>
</dbReference>
<dbReference type="EMBL" id="CAJZBQ010000052">
    <property type="protein sequence ID" value="CAG9331049.1"/>
    <property type="molecule type" value="Genomic_DNA"/>
</dbReference>
<name>A0AAU9JZ86_9CILI</name>
<feature type="chain" id="PRO_5043336511" description="Acid phosphatase" evidence="7">
    <location>
        <begin position="21"/>
        <end position="400"/>
    </location>
</feature>
<evidence type="ECO:0000256" key="5">
    <source>
        <dbReference type="ARBA" id="ARBA00023157"/>
    </source>
</evidence>
<evidence type="ECO:0000256" key="7">
    <source>
        <dbReference type="SAM" id="SignalP"/>
    </source>
</evidence>
<evidence type="ECO:0000256" key="4">
    <source>
        <dbReference type="ARBA" id="ARBA00022801"/>
    </source>
</evidence>
<accession>A0AAU9JZ86</accession>
<dbReference type="Pfam" id="PF00328">
    <property type="entry name" value="His_Phos_2"/>
    <property type="match status" value="1"/>
</dbReference>
<gene>
    <name evidence="8" type="ORF">BSTOLATCC_MIC52455</name>
</gene>
<evidence type="ECO:0000256" key="1">
    <source>
        <dbReference type="ARBA" id="ARBA00000032"/>
    </source>
</evidence>
<organism evidence="8 9">
    <name type="scientific">Blepharisma stoltei</name>
    <dbReference type="NCBI Taxonomy" id="1481888"/>
    <lineage>
        <taxon>Eukaryota</taxon>
        <taxon>Sar</taxon>
        <taxon>Alveolata</taxon>
        <taxon>Ciliophora</taxon>
        <taxon>Postciliodesmatophora</taxon>
        <taxon>Heterotrichea</taxon>
        <taxon>Heterotrichida</taxon>
        <taxon>Blepharismidae</taxon>
        <taxon>Blepharisma</taxon>
    </lineage>
</organism>
<dbReference type="Gene3D" id="3.40.50.1240">
    <property type="entry name" value="Phosphoglycerate mutase-like"/>
    <property type="match status" value="1"/>
</dbReference>
<dbReference type="Proteomes" id="UP001162131">
    <property type="component" value="Unassembled WGS sequence"/>
</dbReference>
<evidence type="ECO:0000256" key="3">
    <source>
        <dbReference type="ARBA" id="ARBA00022729"/>
    </source>
</evidence>
<dbReference type="InterPro" id="IPR000560">
    <property type="entry name" value="His_Pase_clade-2"/>
</dbReference>
<keyword evidence="6" id="KW-0325">Glycoprotein</keyword>
<dbReference type="PANTHER" id="PTHR11567">
    <property type="entry name" value="ACID PHOSPHATASE-RELATED"/>
    <property type="match status" value="1"/>
</dbReference>
<dbReference type="SUPFAM" id="SSF53254">
    <property type="entry name" value="Phosphoglycerate mutase-like"/>
    <property type="match status" value="1"/>
</dbReference>
<keyword evidence="4" id="KW-0378">Hydrolase</keyword>
<comment type="caution">
    <text evidence="8">The sequence shown here is derived from an EMBL/GenBank/DDBJ whole genome shotgun (WGS) entry which is preliminary data.</text>
</comment>
<protein>
    <recommendedName>
        <fullName evidence="10">Acid phosphatase</fullName>
    </recommendedName>
</protein>